<keyword evidence="3 5" id="KW-0863">Zinc-finger</keyword>
<evidence type="ECO:0000256" key="5">
    <source>
        <dbReference type="PROSITE-ProRule" id="PRU00042"/>
    </source>
</evidence>
<dbReference type="PANTHER" id="PTHR23057">
    <property type="entry name" value="JUXTAPOSED WITH ANOTHER ZINC FINGER PROTEIN 1"/>
    <property type="match status" value="1"/>
</dbReference>
<reference evidence="8 9" key="1">
    <citation type="journal article" date="2008" name="Nature">
        <title>The Trichoplax genome and the nature of placozoans.</title>
        <authorList>
            <person name="Srivastava M."/>
            <person name="Begovic E."/>
            <person name="Chapman J."/>
            <person name="Putnam N.H."/>
            <person name="Hellsten U."/>
            <person name="Kawashima T."/>
            <person name="Kuo A."/>
            <person name="Mitros T."/>
            <person name="Salamov A."/>
            <person name="Carpenter M.L."/>
            <person name="Signorovitch A.Y."/>
            <person name="Moreno M.A."/>
            <person name="Kamm K."/>
            <person name="Grimwood J."/>
            <person name="Schmutz J."/>
            <person name="Shapiro H."/>
            <person name="Grigoriev I.V."/>
            <person name="Buss L.W."/>
            <person name="Schierwater B."/>
            <person name="Dellaporta S.L."/>
            <person name="Rokhsar D.S."/>
        </authorList>
    </citation>
    <scope>NUCLEOTIDE SEQUENCE [LARGE SCALE GENOMIC DNA]</scope>
    <source>
        <strain evidence="8 9">Grell-BS-1999</strain>
    </source>
</reference>
<evidence type="ECO:0000256" key="2">
    <source>
        <dbReference type="ARBA" id="ARBA00022737"/>
    </source>
</evidence>
<dbReference type="CTD" id="6757775"/>
<feature type="region of interest" description="Disordered" evidence="6">
    <location>
        <begin position="74"/>
        <end position="147"/>
    </location>
</feature>
<dbReference type="Proteomes" id="UP000009022">
    <property type="component" value="Unassembled WGS sequence"/>
</dbReference>
<keyword evidence="1" id="KW-0479">Metal-binding</keyword>
<dbReference type="InParanoid" id="B3S8P0"/>
<keyword evidence="9" id="KW-1185">Reference proteome</keyword>
<dbReference type="HOGENOM" id="CLU_077501_0_0_1"/>
<dbReference type="KEGG" id="tad:TRIADDRAFT_31105"/>
<organism evidence="8 9">
    <name type="scientific">Trichoplax adhaerens</name>
    <name type="common">Trichoplax reptans</name>
    <dbReference type="NCBI Taxonomy" id="10228"/>
    <lineage>
        <taxon>Eukaryota</taxon>
        <taxon>Metazoa</taxon>
        <taxon>Placozoa</taxon>
        <taxon>Uniplacotomia</taxon>
        <taxon>Trichoplacea</taxon>
        <taxon>Trichoplacidae</taxon>
        <taxon>Trichoplax</taxon>
    </lineage>
</organism>
<dbReference type="GO" id="GO:0008270">
    <property type="term" value="F:zinc ion binding"/>
    <property type="evidence" value="ECO:0007669"/>
    <property type="project" value="UniProtKB-KW"/>
</dbReference>
<dbReference type="SUPFAM" id="SSF57667">
    <property type="entry name" value="beta-beta-alpha zinc fingers"/>
    <property type="match status" value="2"/>
</dbReference>
<evidence type="ECO:0000259" key="7">
    <source>
        <dbReference type="PROSITE" id="PS50157"/>
    </source>
</evidence>
<dbReference type="PROSITE" id="PS00028">
    <property type="entry name" value="ZINC_FINGER_C2H2_1"/>
    <property type="match status" value="2"/>
</dbReference>
<dbReference type="RefSeq" id="XP_002116632.1">
    <property type="nucleotide sequence ID" value="XM_002116596.1"/>
</dbReference>
<sequence>MAAFYSYSCLWKNCGKSFTCLEDLIEHVEDVHVEKDAAPMEKLDNLSPPALALSHILRFFTEAARQVRRKQLAQLAAQNTNKSSQVSDKGRHVSSPASGSHHNLTFSSDTTATTTSTSATLTPTQVHISKSSQYDHDGSDSDESWTTNETFSSDAILSMMATDEGLEKPFACPVPGCNKRYKNVNGMKYHAKNGHKKEIRVRKAYRCTCKKSYRSAMALKKHCIKVHHGNPSGGLPEPVRSLEIDLIANSTVQ</sequence>
<proteinExistence type="predicted"/>
<dbReference type="InterPro" id="IPR051580">
    <property type="entry name" value="ZnF-Chromatin_assoc"/>
</dbReference>
<evidence type="ECO:0000256" key="6">
    <source>
        <dbReference type="SAM" id="MobiDB-lite"/>
    </source>
</evidence>
<dbReference type="GO" id="GO:0005634">
    <property type="term" value="C:nucleus"/>
    <property type="evidence" value="ECO:0000318"/>
    <property type="project" value="GO_Central"/>
</dbReference>
<dbReference type="PhylomeDB" id="B3S8P0"/>
<dbReference type="STRING" id="10228.B3S8P0"/>
<keyword evidence="4" id="KW-0862">Zinc</keyword>
<evidence type="ECO:0000256" key="4">
    <source>
        <dbReference type="ARBA" id="ARBA00022833"/>
    </source>
</evidence>
<protein>
    <recommendedName>
        <fullName evidence="7">C2H2-type domain-containing protein</fullName>
    </recommendedName>
</protein>
<keyword evidence="2" id="KW-0677">Repeat</keyword>
<gene>
    <name evidence="8" type="ORF">TRIADDRAFT_31105</name>
</gene>
<dbReference type="InterPro" id="IPR036236">
    <property type="entry name" value="Znf_C2H2_sf"/>
</dbReference>
<dbReference type="FunFam" id="3.30.160.60:FF:003264">
    <property type="entry name" value="Juxtaposed with another zinc finger protein 1"/>
    <property type="match status" value="1"/>
</dbReference>
<evidence type="ECO:0000313" key="8">
    <source>
        <dbReference type="EMBL" id="EDV20988.1"/>
    </source>
</evidence>
<dbReference type="Gene3D" id="3.30.160.60">
    <property type="entry name" value="Classic Zinc Finger"/>
    <property type="match status" value="2"/>
</dbReference>
<evidence type="ECO:0000256" key="3">
    <source>
        <dbReference type="ARBA" id="ARBA00022771"/>
    </source>
</evidence>
<feature type="compositionally biased region" description="Polar residues" evidence="6">
    <location>
        <begin position="95"/>
        <end position="104"/>
    </location>
</feature>
<dbReference type="GeneID" id="6757775"/>
<dbReference type="PANTHER" id="PTHR23057:SF0">
    <property type="entry name" value="JUXTAPOSED WITH ANOTHER ZINC FINGER PROTEIN 1"/>
    <property type="match status" value="1"/>
</dbReference>
<feature type="compositionally biased region" description="Low complexity" evidence="6">
    <location>
        <begin position="105"/>
        <end position="124"/>
    </location>
</feature>
<evidence type="ECO:0000256" key="1">
    <source>
        <dbReference type="ARBA" id="ARBA00022723"/>
    </source>
</evidence>
<dbReference type="EMBL" id="DS985256">
    <property type="protein sequence ID" value="EDV20988.1"/>
    <property type="molecule type" value="Genomic_DNA"/>
</dbReference>
<dbReference type="InterPro" id="IPR013087">
    <property type="entry name" value="Znf_C2H2_type"/>
</dbReference>
<evidence type="ECO:0000313" key="9">
    <source>
        <dbReference type="Proteomes" id="UP000009022"/>
    </source>
</evidence>
<dbReference type="FunCoup" id="B3S8P0">
    <property type="interactions" value="476"/>
</dbReference>
<feature type="compositionally biased region" description="Polar residues" evidence="6">
    <location>
        <begin position="76"/>
        <end position="87"/>
    </location>
</feature>
<dbReference type="eggNOG" id="KOG4124">
    <property type="taxonomic scope" value="Eukaryota"/>
</dbReference>
<feature type="domain" description="C2H2-type" evidence="7">
    <location>
        <begin position="7"/>
        <end position="37"/>
    </location>
</feature>
<dbReference type="PROSITE" id="PS50157">
    <property type="entry name" value="ZINC_FINGER_C2H2_2"/>
    <property type="match status" value="1"/>
</dbReference>
<dbReference type="AlphaFoldDB" id="B3S8P0"/>
<accession>B3S8P0</accession>
<name>B3S8P0_TRIAD</name>
<dbReference type="OMA" id="CLWHGCG"/>
<dbReference type="OrthoDB" id="3269380at2759"/>
<dbReference type="SMART" id="SM00355">
    <property type="entry name" value="ZnF_C2H2"/>
    <property type="match status" value="3"/>
</dbReference>